<sequence length="134" mass="15473">MTMPDQRKPSLTQYLGYLFGRTLPDSMQDWVRNDLVGPGASVRYVLRFTLPLIPLFLAFYLLIPGERWIPLAMMALLLFPVLYFAIALMNIYRRHRLLAHGLDPELLNEKAQRRADSTRDDYEQRHGRGGPAAN</sequence>
<feature type="compositionally biased region" description="Basic and acidic residues" evidence="1">
    <location>
        <begin position="110"/>
        <end position="126"/>
    </location>
</feature>
<keyword evidence="2" id="KW-0812">Transmembrane</keyword>
<evidence type="ECO:0000256" key="2">
    <source>
        <dbReference type="SAM" id="Phobius"/>
    </source>
</evidence>
<protein>
    <recommendedName>
        <fullName evidence="5">DUF5313 domain-containing protein</fullName>
    </recommendedName>
</protein>
<keyword evidence="2" id="KW-0472">Membrane</keyword>
<evidence type="ECO:0008006" key="5">
    <source>
        <dbReference type="Google" id="ProtNLM"/>
    </source>
</evidence>
<accession>A0A1H7W1K6</accession>
<name>A0A1H7W1K6_9NOCA</name>
<organism evidence="3 4">
    <name type="scientific">Rhodococcus maanshanensis</name>
    <dbReference type="NCBI Taxonomy" id="183556"/>
    <lineage>
        <taxon>Bacteria</taxon>
        <taxon>Bacillati</taxon>
        <taxon>Actinomycetota</taxon>
        <taxon>Actinomycetes</taxon>
        <taxon>Mycobacteriales</taxon>
        <taxon>Nocardiaceae</taxon>
        <taxon>Rhodococcus</taxon>
    </lineage>
</organism>
<dbReference type="InterPro" id="IPR035197">
    <property type="entry name" value="DUF5313"/>
</dbReference>
<gene>
    <name evidence="3" type="ORF">SAMN05444583_12438</name>
</gene>
<feature type="transmembrane region" description="Helical" evidence="2">
    <location>
        <begin position="69"/>
        <end position="92"/>
    </location>
</feature>
<keyword evidence="4" id="KW-1185">Reference proteome</keyword>
<reference evidence="4" key="1">
    <citation type="submission" date="2016-10" db="EMBL/GenBank/DDBJ databases">
        <authorList>
            <person name="Varghese N."/>
            <person name="Submissions S."/>
        </authorList>
    </citation>
    <scope>NUCLEOTIDE SEQUENCE [LARGE SCALE GENOMIC DNA]</scope>
    <source>
        <strain evidence="4">DSM 44675</strain>
    </source>
</reference>
<evidence type="ECO:0000313" key="4">
    <source>
        <dbReference type="Proteomes" id="UP000198677"/>
    </source>
</evidence>
<evidence type="ECO:0000313" key="3">
    <source>
        <dbReference type="EMBL" id="SEM15371.1"/>
    </source>
</evidence>
<keyword evidence="2" id="KW-1133">Transmembrane helix</keyword>
<dbReference type="Pfam" id="PF17240">
    <property type="entry name" value="DUF5313"/>
    <property type="match status" value="1"/>
</dbReference>
<dbReference type="AlphaFoldDB" id="A0A1H7W1K6"/>
<dbReference type="Proteomes" id="UP000198677">
    <property type="component" value="Unassembled WGS sequence"/>
</dbReference>
<feature type="transmembrane region" description="Helical" evidence="2">
    <location>
        <begin position="44"/>
        <end position="63"/>
    </location>
</feature>
<dbReference type="EMBL" id="FOAW01000024">
    <property type="protein sequence ID" value="SEM15371.1"/>
    <property type="molecule type" value="Genomic_DNA"/>
</dbReference>
<proteinExistence type="predicted"/>
<evidence type="ECO:0000256" key="1">
    <source>
        <dbReference type="SAM" id="MobiDB-lite"/>
    </source>
</evidence>
<feature type="region of interest" description="Disordered" evidence="1">
    <location>
        <begin position="110"/>
        <end position="134"/>
    </location>
</feature>